<dbReference type="GO" id="GO:0005743">
    <property type="term" value="C:mitochondrial inner membrane"/>
    <property type="evidence" value="ECO:0007669"/>
    <property type="project" value="TreeGrafter"/>
</dbReference>
<sequence>MAVDASDQSESHDSTRFNNVDAASEEKSIEEGVMALTPNHEDVLKDQITGPVTWQGSVRFLLSCTSTIDGLVLGSSAVAAIIGGAATPFAMLLLGNMGQSFRGFFMGHTTLDKFSDEVANISLLYVYLAIVEFSAIYFATVGFTMAGDRIAQRVREKYLAAVLRQNIAYFDGLAIGEVNTLLDGVDISTQDVSWLRQKIGLVEQDPTLFSTSVYENIRFGLVGSAHENLDDAATQKLVEDAARLADAYDFIMALPEGFSTNVGDSGSLISGGQKQRIAIARAVIGDPRILLLDEATSALDANAERRVQRALENASKGRTTISIAHRLSTITRADNILVMSEGRIVEQGLHTTLMEYDGIYSKLIQHQSVQDPGRNRTEVDVPLQEGVDKDVSPRHSELIKQSTGSTATILEEKTTASSIWSLALFVFGLNPKGRTLILLGALFSIVAGASHPAQSVFLAKIIAALSQNPSEHKNVREEVDFWSWMYFMIGFTTVGGWLGQGVCLAYYSQRLTHIARVKGLDTVLHHDIGTFSRNDHSTAALTSILSTSASSLQGLSGAVLGTLLVVLTVLVAGFALSTAIGWKLALVCATTTPIQIACGIIRLKCVAMLEGHSRQVYESSAIYACEYGSNIRTVAALTLERTIQKTYHRLLEMQRKKSLLLVSQSSLLYAASQSLNFLCVSLTFWYGSRLVTTEGYTMFQFFVCYTAIIAGSFSAGAIFSFAPDIGKARDSAERMQALFCEPVNIDVREDGGSSFDNTDGTIELKNVSFRYPSRPEHMVLDDINITILSGKYIALVGSSGSGKSTIISLLERFFDPDDGQVFFGSQNIKDRNLRNYRRQLALVSQSATLFDGTIRDNIIFGVEDENFSEEAVMQACKDANILDFISSLP</sequence>
<feature type="transmembrane region" description="Helical" evidence="11">
    <location>
        <begin position="659"/>
        <end position="686"/>
    </location>
</feature>
<evidence type="ECO:0000256" key="11">
    <source>
        <dbReference type="SAM" id="Phobius"/>
    </source>
</evidence>
<dbReference type="OrthoDB" id="6500128at2759"/>
<dbReference type="InterPro" id="IPR003439">
    <property type="entry name" value="ABC_transporter-like_ATP-bd"/>
</dbReference>
<dbReference type="InterPro" id="IPR036640">
    <property type="entry name" value="ABC1_TM_sf"/>
</dbReference>
<evidence type="ECO:0000256" key="10">
    <source>
        <dbReference type="SAM" id="MobiDB-lite"/>
    </source>
</evidence>
<dbReference type="SUPFAM" id="SSF90123">
    <property type="entry name" value="ABC transporter transmembrane region"/>
    <property type="match status" value="2"/>
</dbReference>
<feature type="domain" description="ABC transmembrane type-1" evidence="13">
    <location>
        <begin position="438"/>
        <end position="727"/>
    </location>
</feature>
<keyword evidence="8 11" id="KW-1133">Transmembrane helix</keyword>
<gene>
    <name evidence="14" type="ORF">CMQ_4844</name>
</gene>
<protein>
    <submittedName>
        <fullName evidence="14">ABC multidrug transporter mdr1</fullName>
    </submittedName>
</protein>
<feature type="transmembrane region" description="Helical" evidence="11">
    <location>
        <begin position="71"/>
        <end position="94"/>
    </location>
</feature>
<reference evidence="14 15" key="1">
    <citation type="journal article" date="2011" name="Proc. Natl. Acad. Sci. U.S.A.">
        <title>Genome and transcriptome analyses of the mountain pine beetle-fungal symbiont Grosmannia clavigera, a lodgepole pine pathogen.</title>
        <authorList>
            <person name="DiGuistini S."/>
            <person name="Wang Y."/>
            <person name="Liao N.Y."/>
            <person name="Taylor G."/>
            <person name="Tanguay P."/>
            <person name="Feau N."/>
            <person name="Henrissat B."/>
            <person name="Chan S.K."/>
            <person name="Hesse-Orce U."/>
            <person name="Alamouti S.M."/>
            <person name="Tsui C.K.M."/>
            <person name="Docking R.T."/>
            <person name="Levasseur A."/>
            <person name="Haridas S."/>
            <person name="Robertson G."/>
            <person name="Birol I."/>
            <person name="Holt R.A."/>
            <person name="Marra M.A."/>
            <person name="Hamelin R.C."/>
            <person name="Hirst M."/>
            <person name="Jones S.J.M."/>
            <person name="Bohlmann J."/>
            <person name="Breuil C."/>
        </authorList>
    </citation>
    <scope>NUCLEOTIDE SEQUENCE [LARGE SCALE GENOMIC DNA]</scope>
    <source>
        <strain evidence="15">kw1407 / UAMH 11150</strain>
    </source>
</reference>
<name>F0XV87_GROCL</name>
<evidence type="ECO:0000259" key="13">
    <source>
        <dbReference type="PROSITE" id="PS50929"/>
    </source>
</evidence>
<dbReference type="GO" id="GO:0015421">
    <property type="term" value="F:ABC-type oligopeptide transporter activity"/>
    <property type="evidence" value="ECO:0007669"/>
    <property type="project" value="TreeGrafter"/>
</dbReference>
<organism evidence="15">
    <name type="scientific">Grosmannia clavigera (strain kw1407 / UAMH 11150)</name>
    <name type="common">Blue stain fungus</name>
    <name type="synonym">Graphiocladiella clavigera</name>
    <dbReference type="NCBI Taxonomy" id="655863"/>
    <lineage>
        <taxon>Eukaryota</taxon>
        <taxon>Fungi</taxon>
        <taxon>Dikarya</taxon>
        <taxon>Ascomycota</taxon>
        <taxon>Pezizomycotina</taxon>
        <taxon>Sordariomycetes</taxon>
        <taxon>Sordariomycetidae</taxon>
        <taxon>Ophiostomatales</taxon>
        <taxon>Ophiostomataceae</taxon>
        <taxon>Leptographium</taxon>
    </lineage>
</organism>
<feature type="transmembrane region" description="Helical" evidence="11">
    <location>
        <begin position="124"/>
        <end position="147"/>
    </location>
</feature>
<dbReference type="Gene3D" id="1.20.1560.10">
    <property type="entry name" value="ABC transporter type 1, transmembrane domain"/>
    <property type="match status" value="2"/>
</dbReference>
<dbReference type="InterPro" id="IPR027417">
    <property type="entry name" value="P-loop_NTPase"/>
</dbReference>
<dbReference type="HOGENOM" id="CLU_000604_17_2_1"/>
<keyword evidence="9 11" id="KW-0472">Membrane</keyword>
<evidence type="ECO:0000256" key="2">
    <source>
        <dbReference type="ARBA" id="ARBA00007577"/>
    </source>
</evidence>
<comment type="subcellular location">
    <subcellularLocation>
        <location evidence="1">Membrane</location>
        <topology evidence="1">Multi-pass membrane protein</topology>
    </subcellularLocation>
</comment>
<feature type="transmembrane region" description="Helical" evidence="11">
    <location>
        <begin position="698"/>
        <end position="722"/>
    </location>
</feature>
<evidence type="ECO:0000256" key="3">
    <source>
        <dbReference type="ARBA" id="ARBA00022448"/>
    </source>
</evidence>
<evidence type="ECO:0000313" key="14">
    <source>
        <dbReference type="EMBL" id="EFW98992.1"/>
    </source>
</evidence>
<evidence type="ECO:0000313" key="15">
    <source>
        <dbReference type="Proteomes" id="UP000007796"/>
    </source>
</evidence>
<dbReference type="Proteomes" id="UP000007796">
    <property type="component" value="Unassembled WGS sequence"/>
</dbReference>
<evidence type="ECO:0000256" key="7">
    <source>
        <dbReference type="ARBA" id="ARBA00022840"/>
    </source>
</evidence>
<dbReference type="Pfam" id="PF00664">
    <property type="entry name" value="ABC_membrane"/>
    <property type="match status" value="1"/>
</dbReference>
<proteinExistence type="inferred from homology"/>
<dbReference type="STRING" id="655863.F0XV87"/>
<dbReference type="AlphaFoldDB" id="F0XV87"/>
<keyword evidence="6" id="KW-0547">Nucleotide-binding</keyword>
<dbReference type="Pfam" id="PF00005">
    <property type="entry name" value="ABC_tran"/>
    <property type="match status" value="2"/>
</dbReference>
<evidence type="ECO:0000256" key="8">
    <source>
        <dbReference type="ARBA" id="ARBA00022989"/>
    </source>
</evidence>
<keyword evidence="7" id="KW-0067">ATP-binding</keyword>
<evidence type="ECO:0000256" key="4">
    <source>
        <dbReference type="ARBA" id="ARBA00022692"/>
    </source>
</evidence>
<comment type="similarity">
    <text evidence="2">Belongs to the ABC transporter superfamily. ABCB family. Multidrug resistance exporter (TC 3.A.1.201) subfamily.</text>
</comment>
<dbReference type="PROSITE" id="PS50929">
    <property type="entry name" value="ABC_TM1F"/>
    <property type="match status" value="2"/>
</dbReference>
<dbReference type="GO" id="GO:0016887">
    <property type="term" value="F:ATP hydrolysis activity"/>
    <property type="evidence" value="ECO:0007669"/>
    <property type="project" value="InterPro"/>
</dbReference>
<dbReference type="eggNOG" id="KOG0055">
    <property type="taxonomic scope" value="Eukaryota"/>
</dbReference>
<dbReference type="PANTHER" id="PTHR43394:SF11">
    <property type="entry name" value="ATP-BINDING CASSETTE TRANSPORTER"/>
    <property type="match status" value="1"/>
</dbReference>
<feature type="transmembrane region" description="Helical" evidence="11">
    <location>
        <begin position="483"/>
        <end position="507"/>
    </location>
</feature>
<dbReference type="EMBL" id="GL630006">
    <property type="protein sequence ID" value="EFW98992.1"/>
    <property type="molecule type" value="Genomic_DNA"/>
</dbReference>
<dbReference type="InParanoid" id="F0XV87"/>
<keyword evidence="5" id="KW-0677">Repeat</keyword>
<dbReference type="PROSITE" id="PS00211">
    <property type="entry name" value="ABC_TRANSPORTER_1"/>
    <property type="match status" value="1"/>
</dbReference>
<dbReference type="Gene3D" id="3.40.50.300">
    <property type="entry name" value="P-loop containing nucleotide triphosphate hydrolases"/>
    <property type="match status" value="2"/>
</dbReference>
<dbReference type="GO" id="GO:0090374">
    <property type="term" value="P:oligopeptide export from mitochondrion"/>
    <property type="evidence" value="ECO:0007669"/>
    <property type="project" value="TreeGrafter"/>
</dbReference>
<dbReference type="CDD" id="cd18578">
    <property type="entry name" value="ABC_6TM_Pgp_ABCB1_D2_like"/>
    <property type="match status" value="1"/>
</dbReference>
<evidence type="ECO:0000256" key="1">
    <source>
        <dbReference type="ARBA" id="ARBA00004141"/>
    </source>
</evidence>
<dbReference type="GO" id="GO:0005524">
    <property type="term" value="F:ATP binding"/>
    <property type="evidence" value="ECO:0007669"/>
    <property type="project" value="UniProtKB-KW"/>
</dbReference>
<evidence type="ECO:0000256" key="9">
    <source>
        <dbReference type="ARBA" id="ARBA00023136"/>
    </source>
</evidence>
<feature type="domain" description="ABC transporter" evidence="12">
    <location>
        <begin position="131"/>
        <end position="366"/>
    </location>
</feature>
<feature type="transmembrane region" description="Helical" evidence="11">
    <location>
        <begin position="436"/>
        <end position="463"/>
    </location>
</feature>
<evidence type="ECO:0000259" key="12">
    <source>
        <dbReference type="PROSITE" id="PS50893"/>
    </source>
</evidence>
<feature type="domain" description="ABC transmembrane type-1" evidence="13">
    <location>
        <begin position="76"/>
        <end position="182"/>
    </location>
</feature>
<dbReference type="PROSITE" id="PS50893">
    <property type="entry name" value="ABC_TRANSPORTER_2"/>
    <property type="match status" value="1"/>
</dbReference>
<dbReference type="InterPro" id="IPR017871">
    <property type="entry name" value="ABC_transporter-like_CS"/>
</dbReference>
<dbReference type="FunFam" id="3.40.50.300:FF:000604">
    <property type="entry name" value="ABC transporter B family member 28"/>
    <property type="match status" value="1"/>
</dbReference>
<dbReference type="SUPFAM" id="SSF52540">
    <property type="entry name" value="P-loop containing nucleoside triphosphate hydrolases"/>
    <property type="match status" value="2"/>
</dbReference>
<accession>F0XV87</accession>
<keyword evidence="15" id="KW-1185">Reference proteome</keyword>
<evidence type="ECO:0000256" key="5">
    <source>
        <dbReference type="ARBA" id="ARBA00022737"/>
    </source>
</evidence>
<dbReference type="InterPro" id="IPR039421">
    <property type="entry name" value="Type_1_exporter"/>
</dbReference>
<feature type="transmembrane region" description="Helical" evidence="11">
    <location>
        <begin position="555"/>
        <end position="576"/>
    </location>
</feature>
<dbReference type="GeneID" id="25978100"/>
<evidence type="ECO:0000256" key="6">
    <source>
        <dbReference type="ARBA" id="ARBA00022741"/>
    </source>
</evidence>
<dbReference type="RefSeq" id="XP_014168475.1">
    <property type="nucleotide sequence ID" value="XM_014313000.1"/>
</dbReference>
<dbReference type="InterPro" id="IPR011527">
    <property type="entry name" value="ABC1_TM_dom"/>
</dbReference>
<dbReference type="PANTHER" id="PTHR43394">
    <property type="entry name" value="ATP-DEPENDENT PERMEASE MDL1, MITOCHONDRIAL"/>
    <property type="match status" value="1"/>
</dbReference>
<feature type="region of interest" description="Disordered" evidence="10">
    <location>
        <begin position="1"/>
        <end position="25"/>
    </location>
</feature>
<keyword evidence="3" id="KW-0813">Transport</keyword>
<keyword evidence="4 11" id="KW-0812">Transmembrane</keyword>